<name>A0ABR0KTB6_9PEZI</name>
<organism evidence="1 2">
    <name type="scientific">Cryomyces antarcticus</name>
    <dbReference type="NCBI Taxonomy" id="329879"/>
    <lineage>
        <taxon>Eukaryota</taxon>
        <taxon>Fungi</taxon>
        <taxon>Dikarya</taxon>
        <taxon>Ascomycota</taxon>
        <taxon>Pezizomycotina</taxon>
        <taxon>Dothideomycetes</taxon>
        <taxon>Dothideomycetes incertae sedis</taxon>
        <taxon>Cryomyces</taxon>
    </lineage>
</organism>
<keyword evidence="2" id="KW-1185">Reference proteome</keyword>
<reference evidence="1 2" key="1">
    <citation type="submission" date="2023-08" db="EMBL/GenBank/DDBJ databases">
        <title>Black Yeasts Isolated from many extreme environments.</title>
        <authorList>
            <person name="Coleine C."/>
            <person name="Stajich J.E."/>
            <person name="Selbmann L."/>
        </authorList>
    </citation>
    <scope>NUCLEOTIDE SEQUENCE [LARGE SCALE GENOMIC DNA]</scope>
    <source>
        <strain evidence="1 2">CCFEE 536</strain>
    </source>
</reference>
<dbReference type="Proteomes" id="UP001357485">
    <property type="component" value="Unassembled WGS sequence"/>
</dbReference>
<dbReference type="EMBL" id="JAVRRA010024790">
    <property type="protein sequence ID" value="KAK5129242.1"/>
    <property type="molecule type" value="Genomic_DNA"/>
</dbReference>
<gene>
    <name evidence="1" type="ORF">LTR16_002309</name>
</gene>
<accession>A0ABR0KTB6</accession>
<protein>
    <submittedName>
        <fullName evidence="1">Uncharacterized protein</fullName>
    </submittedName>
</protein>
<proteinExistence type="predicted"/>
<sequence>MDSPGRQKERRERYVVRKRYFEESLTLVGRMPTMAQAAPQVDRGSLEEEARRESLRTFRPEEKFWGRQRGWQETALIGARFIERAVPEEAEGKKVQ</sequence>
<evidence type="ECO:0000313" key="2">
    <source>
        <dbReference type="Proteomes" id="UP001357485"/>
    </source>
</evidence>
<comment type="caution">
    <text evidence="1">The sequence shown here is derived from an EMBL/GenBank/DDBJ whole genome shotgun (WGS) entry which is preliminary data.</text>
</comment>
<evidence type="ECO:0000313" key="1">
    <source>
        <dbReference type="EMBL" id="KAK5129242.1"/>
    </source>
</evidence>